<evidence type="ECO:0000259" key="8">
    <source>
        <dbReference type="Pfam" id="PF00728"/>
    </source>
</evidence>
<dbReference type="PRINTS" id="PR00738">
    <property type="entry name" value="GLHYDRLASE20"/>
</dbReference>
<evidence type="ECO:0000256" key="5">
    <source>
        <dbReference type="ARBA" id="ARBA00023295"/>
    </source>
</evidence>
<feature type="domain" description="Glycoside hydrolase family 20 catalytic" evidence="8">
    <location>
        <begin position="128"/>
        <end position="469"/>
    </location>
</feature>
<evidence type="ECO:0000313" key="11">
    <source>
        <dbReference type="Proteomes" id="UP000613840"/>
    </source>
</evidence>
<gene>
    <name evidence="10" type="ORF">GCM10011575_46790</name>
</gene>
<dbReference type="InterPro" id="IPR029018">
    <property type="entry name" value="Hex-like_dom2"/>
</dbReference>
<dbReference type="Pfam" id="PF02838">
    <property type="entry name" value="Glyco_hydro_20b"/>
    <property type="match status" value="1"/>
</dbReference>
<evidence type="ECO:0000259" key="9">
    <source>
        <dbReference type="Pfam" id="PF02838"/>
    </source>
</evidence>
<evidence type="ECO:0000256" key="3">
    <source>
        <dbReference type="ARBA" id="ARBA00012663"/>
    </source>
</evidence>
<dbReference type="PANTHER" id="PTHR22600:SF57">
    <property type="entry name" value="BETA-N-ACETYLHEXOSAMINIDASE"/>
    <property type="match status" value="1"/>
</dbReference>
<proteinExistence type="inferred from homology"/>
<dbReference type="SUPFAM" id="SSF51445">
    <property type="entry name" value="(Trans)glycosidases"/>
    <property type="match status" value="1"/>
</dbReference>
<dbReference type="GO" id="GO:0004563">
    <property type="term" value="F:beta-N-acetylhexosaminidase activity"/>
    <property type="evidence" value="ECO:0007669"/>
    <property type="project" value="UniProtKB-EC"/>
</dbReference>
<evidence type="ECO:0000256" key="6">
    <source>
        <dbReference type="PIRSR" id="PIRSR625705-1"/>
    </source>
</evidence>
<reference evidence="10" key="2">
    <citation type="submission" date="2020-09" db="EMBL/GenBank/DDBJ databases">
        <authorList>
            <person name="Sun Q."/>
            <person name="Zhou Y."/>
        </authorList>
    </citation>
    <scope>NUCLEOTIDE SEQUENCE</scope>
    <source>
        <strain evidence="10">CGMCC 4.7306</strain>
    </source>
</reference>
<feature type="active site" description="Proton donor" evidence="6">
    <location>
        <position position="301"/>
    </location>
</feature>
<dbReference type="RefSeq" id="WP_188898431.1">
    <property type="nucleotide sequence ID" value="NZ_BMMZ01000020.1"/>
</dbReference>
<feature type="domain" description="Beta-hexosaminidase bacterial type N-terminal" evidence="9">
    <location>
        <begin position="5"/>
        <end position="124"/>
    </location>
</feature>
<comment type="catalytic activity">
    <reaction evidence="1">
        <text>Hydrolysis of terminal non-reducing N-acetyl-D-hexosamine residues in N-acetyl-beta-D-hexosaminides.</text>
        <dbReference type="EC" id="3.2.1.52"/>
    </reaction>
</comment>
<dbReference type="EMBL" id="BMMZ01000020">
    <property type="protein sequence ID" value="GGL83128.1"/>
    <property type="molecule type" value="Genomic_DNA"/>
</dbReference>
<dbReference type="Gene3D" id="3.20.20.80">
    <property type="entry name" value="Glycosidases"/>
    <property type="match status" value="1"/>
</dbReference>
<dbReference type="SUPFAM" id="SSF55545">
    <property type="entry name" value="beta-N-acetylhexosaminidase-like domain"/>
    <property type="match status" value="1"/>
</dbReference>
<keyword evidence="11" id="KW-1185">Reference proteome</keyword>
<organism evidence="10 11">
    <name type="scientific">Microlunatus endophyticus</name>
    <dbReference type="NCBI Taxonomy" id="1716077"/>
    <lineage>
        <taxon>Bacteria</taxon>
        <taxon>Bacillati</taxon>
        <taxon>Actinomycetota</taxon>
        <taxon>Actinomycetes</taxon>
        <taxon>Propionibacteriales</taxon>
        <taxon>Propionibacteriaceae</taxon>
        <taxon>Microlunatus</taxon>
    </lineage>
</organism>
<evidence type="ECO:0000256" key="7">
    <source>
        <dbReference type="SAM" id="MobiDB-lite"/>
    </source>
</evidence>
<evidence type="ECO:0000256" key="2">
    <source>
        <dbReference type="ARBA" id="ARBA00006285"/>
    </source>
</evidence>
<name>A0A917SJT0_9ACTN</name>
<dbReference type="GO" id="GO:0005975">
    <property type="term" value="P:carbohydrate metabolic process"/>
    <property type="evidence" value="ECO:0007669"/>
    <property type="project" value="InterPro"/>
</dbReference>
<dbReference type="Gene3D" id="3.30.379.10">
    <property type="entry name" value="Chitobiase/beta-hexosaminidase domain 2-like"/>
    <property type="match status" value="1"/>
</dbReference>
<sequence>MSQLDLLPRPKSVSQGDGTFTLTADLAISGPAEWAAIVRRLLTPGTGLDLPPADDGALKIIRDDDLDAEAYALSVTAAGITITAADDRGVNWATQTLRQLLPAQTFGPAPISSGLAVSVVEIADEPRFAWRGVMLDTGRHFMPYSDVISFIDLLAIHKYNTFHLHLTEDQGWRFESKKYPQLTQHASWRSETRNPHWAAGDGTPHGGYYTQDQLRAIVAYAGQRGINVVPEIEFPGHVRAMLAAFPELGNHPEDAPGAATTWGVFPEVLNMSDASLEFAFDIWEEVLEIFPSKYIHVGGDECPRVEWQQSDAAKQLAYDRGLPGVDHLQRWFTEKLRDWLAERGRQLVGWDEINDEGILTGAVTMAWRDEKYGVIAAEAGGQVVMSPVSKTYFDYYPSTDDAEPYSIGGGITTERAYSLEPTEGIPTELHDRILGTQCQIWTEYMPSARRVQYMLYPRACAHSEVAWSDPEGRSWEEFSGRLEGHLTRLDALGVNYRPEAGPLPWQQGGTGAWERPQQHRKNASQG</sequence>
<dbReference type="GO" id="GO:0016020">
    <property type="term" value="C:membrane"/>
    <property type="evidence" value="ECO:0007669"/>
    <property type="project" value="TreeGrafter"/>
</dbReference>
<feature type="region of interest" description="Disordered" evidence="7">
    <location>
        <begin position="500"/>
        <end position="526"/>
    </location>
</feature>
<dbReference type="EC" id="3.2.1.52" evidence="3"/>
<keyword evidence="4" id="KW-0378">Hydrolase</keyword>
<comment type="similarity">
    <text evidence="2">Belongs to the glycosyl hydrolase 20 family.</text>
</comment>
<dbReference type="InterPro" id="IPR015882">
    <property type="entry name" value="HEX_bac_N"/>
</dbReference>
<dbReference type="Proteomes" id="UP000613840">
    <property type="component" value="Unassembled WGS sequence"/>
</dbReference>
<reference evidence="10" key="1">
    <citation type="journal article" date="2014" name="Int. J. Syst. Evol. Microbiol.">
        <title>Complete genome sequence of Corynebacterium casei LMG S-19264T (=DSM 44701T), isolated from a smear-ripened cheese.</title>
        <authorList>
            <consortium name="US DOE Joint Genome Institute (JGI-PGF)"/>
            <person name="Walter F."/>
            <person name="Albersmeier A."/>
            <person name="Kalinowski J."/>
            <person name="Ruckert C."/>
        </authorList>
    </citation>
    <scope>NUCLEOTIDE SEQUENCE</scope>
    <source>
        <strain evidence="10">CGMCC 4.7306</strain>
    </source>
</reference>
<dbReference type="InterPro" id="IPR025705">
    <property type="entry name" value="Beta_hexosaminidase_sua/sub"/>
</dbReference>
<accession>A0A917SJT0</accession>
<evidence type="ECO:0000256" key="1">
    <source>
        <dbReference type="ARBA" id="ARBA00001231"/>
    </source>
</evidence>
<comment type="caution">
    <text evidence="10">The sequence shown here is derived from an EMBL/GenBank/DDBJ whole genome shotgun (WGS) entry which is preliminary data.</text>
</comment>
<dbReference type="AlphaFoldDB" id="A0A917SJT0"/>
<dbReference type="PANTHER" id="PTHR22600">
    <property type="entry name" value="BETA-HEXOSAMINIDASE"/>
    <property type="match status" value="1"/>
</dbReference>
<evidence type="ECO:0000256" key="4">
    <source>
        <dbReference type="ARBA" id="ARBA00022801"/>
    </source>
</evidence>
<dbReference type="InterPro" id="IPR015883">
    <property type="entry name" value="Glyco_hydro_20_cat"/>
</dbReference>
<evidence type="ECO:0000313" key="10">
    <source>
        <dbReference type="EMBL" id="GGL83128.1"/>
    </source>
</evidence>
<keyword evidence="5" id="KW-0326">Glycosidase</keyword>
<dbReference type="GO" id="GO:0030203">
    <property type="term" value="P:glycosaminoglycan metabolic process"/>
    <property type="evidence" value="ECO:0007669"/>
    <property type="project" value="TreeGrafter"/>
</dbReference>
<protein>
    <recommendedName>
        <fullName evidence="3">beta-N-acetylhexosaminidase</fullName>
        <ecNumber evidence="3">3.2.1.52</ecNumber>
    </recommendedName>
</protein>
<dbReference type="CDD" id="cd06563">
    <property type="entry name" value="GH20_chitobiase-like"/>
    <property type="match status" value="1"/>
</dbReference>
<dbReference type="InterPro" id="IPR017853">
    <property type="entry name" value="GH"/>
</dbReference>
<dbReference type="Pfam" id="PF00728">
    <property type="entry name" value="Glyco_hydro_20"/>
    <property type="match status" value="1"/>
</dbReference>